<accession>A0A067R0F8</accession>
<evidence type="ECO:0000313" key="2">
    <source>
        <dbReference type="Proteomes" id="UP000027135"/>
    </source>
</evidence>
<dbReference type="EMBL" id="KK852798">
    <property type="protein sequence ID" value="KDR16363.1"/>
    <property type="molecule type" value="Genomic_DNA"/>
</dbReference>
<gene>
    <name evidence="1" type="ORF">L798_09702</name>
</gene>
<dbReference type="AlphaFoldDB" id="A0A067R0F8"/>
<sequence length="101" mass="11966">MRQLFVIIQSYNNLHGPCIPHWRVTYDTHFENPLLNITEKFYDVMYEFCEIGTTAFGVSQLTDQRIRKEQCAIKHANTSKLLAQMNTHPWNIDRNVKSCYK</sequence>
<proteinExistence type="predicted"/>
<reference evidence="1 2" key="1">
    <citation type="journal article" date="2014" name="Nat. Commun.">
        <title>Molecular traces of alternative social organization in a termite genome.</title>
        <authorList>
            <person name="Terrapon N."/>
            <person name="Li C."/>
            <person name="Robertson H.M."/>
            <person name="Ji L."/>
            <person name="Meng X."/>
            <person name="Booth W."/>
            <person name="Chen Z."/>
            <person name="Childers C.P."/>
            <person name="Glastad K.M."/>
            <person name="Gokhale K."/>
            <person name="Gowin J."/>
            <person name="Gronenberg W."/>
            <person name="Hermansen R.A."/>
            <person name="Hu H."/>
            <person name="Hunt B.G."/>
            <person name="Huylmans A.K."/>
            <person name="Khalil S.M."/>
            <person name="Mitchell R.D."/>
            <person name="Munoz-Torres M.C."/>
            <person name="Mustard J.A."/>
            <person name="Pan H."/>
            <person name="Reese J.T."/>
            <person name="Scharf M.E."/>
            <person name="Sun F."/>
            <person name="Vogel H."/>
            <person name="Xiao J."/>
            <person name="Yang W."/>
            <person name="Yang Z."/>
            <person name="Yang Z."/>
            <person name="Zhou J."/>
            <person name="Zhu J."/>
            <person name="Brent C.S."/>
            <person name="Elsik C.G."/>
            <person name="Goodisman M.A."/>
            <person name="Liberles D.A."/>
            <person name="Roe R.M."/>
            <person name="Vargo E.L."/>
            <person name="Vilcinskas A."/>
            <person name="Wang J."/>
            <person name="Bornberg-Bauer E."/>
            <person name="Korb J."/>
            <person name="Zhang G."/>
            <person name="Liebig J."/>
        </authorList>
    </citation>
    <scope>NUCLEOTIDE SEQUENCE [LARGE SCALE GENOMIC DNA]</scope>
    <source>
        <tissue evidence="1">Whole organism</tissue>
    </source>
</reference>
<protein>
    <submittedName>
        <fullName evidence="1">Uncharacterized protein</fullName>
    </submittedName>
</protein>
<organism evidence="1 2">
    <name type="scientific">Zootermopsis nevadensis</name>
    <name type="common">Dampwood termite</name>
    <dbReference type="NCBI Taxonomy" id="136037"/>
    <lineage>
        <taxon>Eukaryota</taxon>
        <taxon>Metazoa</taxon>
        <taxon>Ecdysozoa</taxon>
        <taxon>Arthropoda</taxon>
        <taxon>Hexapoda</taxon>
        <taxon>Insecta</taxon>
        <taxon>Pterygota</taxon>
        <taxon>Neoptera</taxon>
        <taxon>Polyneoptera</taxon>
        <taxon>Dictyoptera</taxon>
        <taxon>Blattodea</taxon>
        <taxon>Blattoidea</taxon>
        <taxon>Termitoidae</taxon>
        <taxon>Termopsidae</taxon>
        <taxon>Zootermopsis</taxon>
    </lineage>
</organism>
<name>A0A067R0F8_ZOONE</name>
<evidence type="ECO:0000313" key="1">
    <source>
        <dbReference type="EMBL" id="KDR16363.1"/>
    </source>
</evidence>
<dbReference type="InParanoid" id="A0A067R0F8"/>
<keyword evidence="2" id="KW-1185">Reference proteome</keyword>
<dbReference type="Proteomes" id="UP000027135">
    <property type="component" value="Unassembled WGS sequence"/>
</dbReference>